<dbReference type="EMBL" id="RJVU01075544">
    <property type="protein sequence ID" value="ROI16163.1"/>
    <property type="molecule type" value="Genomic_DNA"/>
</dbReference>
<dbReference type="Proteomes" id="UP000281406">
    <property type="component" value="Unassembled WGS sequence"/>
</dbReference>
<comment type="caution">
    <text evidence="3">The sequence shown here is derived from an EMBL/GenBank/DDBJ whole genome shotgun (WGS) entry which is preliminary data.</text>
</comment>
<gene>
    <name evidence="3" type="ORF">DPX16_12281</name>
</gene>
<dbReference type="AlphaFoldDB" id="A0A3N0XFP3"/>
<feature type="chain" id="PRO_5018286355" description="Secreted protein" evidence="2">
    <location>
        <begin position="22"/>
        <end position="108"/>
    </location>
</feature>
<evidence type="ECO:0000256" key="2">
    <source>
        <dbReference type="SAM" id="SignalP"/>
    </source>
</evidence>
<evidence type="ECO:0000313" key="3">
    <source>
        <dbReference type="EMBL" id="ROI16163.1"/>
    </source>
</evidence>
<accession>A0A3N0XFP3</accession>
<feature type="signal peptide" evidence="2">
    <location>
        <begin position="1"/>
        <end position="21"/>
    </location>
</feature>
<evidence type="ECO:0000313" key="4">
    <source>
        <dbReference type="Proteomes" id="UP000281406"/>
    </source>
</evidence>
<proteinExistence type="predicted"/>
<feature type="compositionally biased region" description="Polar residues" evidence="1">
    <location>
        <begin position="70"/>
        <end position="84"/>
    </location>
</feature>
<name>A0A3N0XFP3_ANAGA</name>
<feature type="region of interest" description="Disordered" evidence="1">
    <location>
        <begin position="48"/>
        <end position="84"/>
    </location>
</feature>
<dbReference type="PROSITE" id="PS51257">
    <property type="entry name" value="PROKAR_LIPOPROTEIN"/>
    <property type="match status" value="1"/>
</dbReference>
<sequence>MRTLITQSLLAFLGCVNYRSAAHTASRAHCSAYYSLQQIRACHSETAAHPGLSDASTDLRPARDAPLRQRAQTGRSEVSEEPCSSNEVWQIHIGWGAVSSERQSHCFT</sequence>
<keyword evidence="4" id="KW-1185">Reference proteome</keyword>
<evidence type="ECO:0008006" key="5">
    <source>
        <dbReference type="Google" id="ProtNLM"/>
    </source>
</evidence>
<evidence type="ECO:0000256" key="1">
    <source>
        <dbReference type="SAM" id="MobiDB-lite"/>
    </source>
</evidence>
<organism evidence="3 4">
    <name type="scientific">Anabarilius grahami</name>
    <name type="common">Kanglang fish</name>
    <name type="synonym">Barilius grahami</name>
    <dbReference type="NCBI Taxonomy" id="495550"/>
    <lineage>
        <taxon>Eukaryota</taxon>
        <taxon>Metazoa</taxon>
        <taxon>Chordata</taxon>
        <taxon>Craniata</taxon>
        <taxon>Vertebrata</taxon>
        <taxon>Euteleostomi</taxon>
        <taxon>Actinopterygii</taxon>
        <taxon>Neopterygii</taxon>
        <taxon>Teleostei</taxon>
        <taxon>Ostariophysi</taxon>
        <taxon>Cypriniformes</taxon>
        <taxon>Xenocyprididae</taxon>
        <taxon>Xenocypridinae</taxon>
        <taxon>Xenocypridinae incertae sedis</taxon>
        <taxon>Anabarilius</taxon>
    </lineage>
</organism>
<reference evidence="3 4" key="1">
    <citation type="submission" date="2018-10" db="EMBL/GenBank/DDBJ databases">
        <title>Genome assembly for a Yunnan-Guizhou Plateau 3E fish, Anabarilius grahami (Regan), and its evolutionary and genetic applications.</title>
        <authorList>
            <person name="Jiang W."/>
        </authorList>
    </citation>
    <scope>NUCLEOTIDE SEQUENCE [LARGE SCALE GENOMIC DNA]</scope>
    <source>
        <strain evidence="3">AG-KIZ</strain>
        <tissue evidence="3">Muscle</tissue>
    </source>
</reference>
<protein>
    <recommendedName>
        <fullName evidence="5">Secreted protein</fullName>
    </recommendedName>
</protein>
<keyword evidence="2" id="KW-0732">Signal</keyword>